<keyword evidence="3 7" id="KW-0812">Transmembrane</keyword>
<evidence type="ECO:0000256" key="1">
    <source>
        <dbReference type="ARBA" id="ARBA00004141"/>
    </source>
</evidence>
<comment type="subcellular location">
    <subcellularLocation>
        <location evidence="1">Membrane</location>
        <topology evidence="1">Multi-pass membrane protein</topology>
    </subcellularLocation>
</comment>
<accession>A0A383UZ75</accession>
<evidence type="ECO:0008006" key="10">
    <source>
        <dbReference type="Google" id="ProtNLM"/>
    </source>
</evidence>
<evidence type="ECO:0000256" key="6">
    <source>
        <dbReference type="SAM" id="MobiDB-lite"/>
    </source>
</evidence>
<sequence>MEPLKAYQTSGSDIAKSDNHECMSTTTSKSHEHHQNFDISSQRSEQKKRSKDPQASRPRKARLRDSDPETATSTKDASSCLSTSIQPTLAPSPSFETKVPSKTIMVDSDVKIVRSRKSNPSNQDEASESAPKCAIDNESFQNSTNRRLFASHGMMKLPDLSKPATSSLPKSHRHSPQRREPLSATRPNLLDPNFGNKKQPGAVLPDNSSSIPVPPMSIPSYLQLELSSPGLSPFMINRPSSEFPYEHTSVKFQRLINFVTLPLQLEQVLFFGSIACLDSWLHTFTILPIRFLKATGILARWWGHILSKELQFILKFIYHGTKRMWHRRNENPRLPVQPEIETHDAPPTVLLNSPKSLPQPQLRHAAVVTRGQEVSGKNSKADVERRSRQGWTARYHTKIPQPVSLSSHNKADLIQGTIIILSCAILMKLDASRMYHYIRGQAAIKLYVIFNVLEVGDKLLAALGQDIFECLFSDEASEPKVNSRTRIFRSTWLFVIALIYNVGHAAALFFQVITLNVAVNSYSNALFTLLMSNQFVEIKSTVFKKIEKDNLFQLTCADVVERFQLWLILLIIALRNIVEMGGLSIPNGGGESERDFLQKVSAPLRGNSVLPHSFKIFPTWSGEILSPFFLVLGSEMFVDWIKHSYISKFNNVKPAIYGRYLDILAKDYYTNAFVNQNLVKRLGLPVMPLACLFIRSSMQTYHMFLATQVPSAIPSRAAADSAMHSPATTAALQRFDNIIRTALGRSALGVPHPTATNPWYLPSPDDVIAALTMVIFFLGAFFILLGCKLVLGIILLRFSRHRYRSMKIREGAHYDTDGRRAGVWGMTEVDEDKKRWIYYDEPEYLEKLKDRQKVGKERGASTQDFGKINRYDMLKRIW</sequence>
<proteinExistence type="inferred from homology"/>
<dbReference type="AlphaFoldDB" id="A0A383UZ75"/>
<dbReference type="Pfam" id="PF05346">
    <property type="entry name" value="DUF747"/>
    <property type="match status" value="1"/>
</dbReference>
<dbReference type="PANTHER" id="PTHR13317:SF4">
    <property type="entry name" value="TRANSMEMBRANE ANTERIOR POSTERIOR TRANSFORMATION PROTEIN 1 HOMOLOG"/>
    <property type="match status" value="1"/>
</dbReference>
<feature type="region of interest" description="Disordered" evidence="6">
    <location>
        <begin position="157"/>
        <end position="202"/>
    </location>
</feature>
<comment type="similarity">
    <text evidence="2">Belongs to the TAPT1 family.</text>
</comment>
<feature type="region of interest" description="Disordered" evidence="6">
    <location>
        <begin position="1"/>
        <end position="141"/>
    </location>
</feature>
<keyword evidence="4 7" id="KW-1133">Transmembrane helix</keyword>
<evidence type="ECO:0000313" key="8">
    <source>
        <dbReference type="EMBL" id="SZF05664.1"/>
    </source>
</evidence>
<evidence type="ECO:0000256" key="5">
    <source>
        <dbReference type="ARBA" id="ARBA00023136"/>
    </source>
</evidence>
<dbReference type="GO" id="GO:0005789">
    <property type="term" value="C:endoplasmic reticulum membrane"/>
    <property type="evidence" value="ECO:0007669"/>
    <property type="project" value="TreeGrafter"/>
</dbReference>
<gene>
    <name evidence="8" type="ORF">BLGHR1_16467</name>
</gene>
<name>A0A383UZ75_BLUHO</name>
<evidence type="ECO:0000256" key="7">
    <source>
        <dbReference type="SAM" id="Phobius"/>
    </source>
</evidence>
<feature type="transmembrane region" description="Helical" evidence="7">
    <location>
        <begin position="767"/>
        <end position="796"/>
    </location>
</feature>
<dbReference type="VEuPathDB" id="FungiDB:BLGHR1_16467"/>
<keyword evidence="5 7" id="KW-0472">Membrane</keyword>
<dbReference type="InterPro" id="IPR008010">
    <property type="entry name" value="Tatp1"/>
</dbReference>
<evidence type="ECO:0000256" key="4">
    <source>
        <dbReference type="ARBA" id="ARBA00022989"/>
    </source>
</evidence>
<organism evidence="8 9">
    <name type="scientific">Blumeria hordei</name>
    <name type="common">Barley powdery mildew</name>
    <name type="synonym">Blumeria graminis f. sp. hordei</name>
    <dbReference type="NCBI Taxonomy" id="2867405"/>
    <lineage>
        <taxon>Eukaryota</taxon>
        <taxon>Fungi</taxon>
        <taxon>Dikarya</taxon>
        <taxon>Ascomycota</taxon>
        <taxon>Pezizomycotina</taxon>
        <taxon>Leotiomycetes</taxon>
        <taxon>Erysiphales</taxon>
        <taxon>Erysiphaceae</taxon>
        <taxon>Blumeria</taxon>
    </lineage>
</organism>
<protein>
    <recommendedName>
        <fullName evidence="10">Cytomegalovirus gH-receptor family protein</fullName>
    </recommendedName>
</protein>
<dbReference type="EMBL" id="UNSH01000081">
    <property type="protein sequence ID" value="SZF05664.1"/>
    <property type="molecule type" value="Genomic_DNA"/>
</dbReference>
<reference evidence="8 9" key="1">
    <citation type="submission" date="2017-11" db="EMBL/GenBank/DDBJ databases">
        <authorList>
            <person name="Kracher B."/>
        </authorList>
    </citation>
    <scope>NUCLEOTIDE SEQUENCE [LARGE SCALE GENOMIC DNA]</scope>
    <source>
        <strain evidence="8 9">RACE1</strain>
    </source>
</reference>
<evidence type="ECO:0000313" key="9">
    <source>
        <dbReference type="Proteomes" id="UP000275772"/>
    </source>
</evidence>
<dbReference type="Proteomes" id="UP000275772">
    <property type="component" value="Unassembled WGS sequence"/>
</dbReference>
<feature type="compositionally biased region" description="Basic and acidic residues" evidence="6">
    <location>
        <begin position="44"/>
        <end position="54"/>
    </location>
</feature>
<evidence type="ECO:0000256" key="3">
    <source>
        <dbReference type="ARBA" id="ARBA00022692"/>
    </source>
</evidence>
<dbReference type="PANTHER" id="PTHR13317">
    <property type="entry name" value="TRANSMEMBRANE ANTERIOR POSTERIOR TRANSFORMATION PROTEIN 1 HOMOLOG"/>
    <property type="match status" value="1"/>
</dbReference>
<feature type="compositionally biased region" description="Polar residues" evidence="6">
    <location>
        <begin position="69"/>
        <end position="95"/>
    </location>
</feature>
<evidence type="ECO:0000256" key="2">
    <source>
        <dbReference type="ARBA" id="ARBA00008803"/>
    </source>
</evidence>